<evidence type="ECO:0000256" key="2">
    <source>
        <dbReference type="ARBA" id="ARBA00022842"/>
    </source>
</evidence>
<dbReference type="CDD" id="cd00685">
    <property type="entry name" value="Trans_IPPS_HT"/>
    <property type="match status" value="1"/>
</dbReference>
<dbReference type="SFLD" id="SFLDS00005">
    <property type="entry name" value="Isoprenoid_Synthase_Type_I"/>
    <property type="match status" value="1"/>
</dbReference>
<feature type="domain" description="AttH" evidence="3">
    <location>
        <begin position="137"/>
        <end position="235"/>
    </location>
</feature>
<dbReference type="SUPFAM" id="SSF48576">
    <property type="entry name" value="Terpenoid synthases"/>
    <property type="match status" value="1"/>
</dbReference>
<dbReference type="GO" id="GO:0004659">
    <property type="term" value="F:prenyltransferase activity"/>
    <property type="evidence" value="ECO:0007669"/>
    <property type="project" value="InterPro"/>
</dbReference>
<dbReference type="InterPro" id="IPR010791">
    <property type="entry name" value="AttH_dom"/>
</dbReference>
<evidence type="ECO:0000256" key="1">
    <source>
        <dbReference type="ARBA" id="ARBA00022723"/>
    </source>
</evidence>
<dbReference type="VEuPathDB" id="TriTrypDB:LtaPh_1901800"/>
<protein>
    <submittedName>
        <fullName evidence="4">Polyprenyl synthase, putative</fullName>
    </submittedName>
</protein>
<dbReference type="InterPro" id="IPR033749">
    <property type="entry name" value="Polyprenyl_synt_CS"/>
</dbReference>
<dbReference type="InterPro" id="IPR008949">
    <property type="entry name" value="Isoprenoid_synthase_dom_sf"/>
</dbReference>
<sequence>MSEDWPQHFPPRGTVPDAERYDQCISGSTLQWWYANAHLTVKGEDKSSLAFFVSFFRQAGDNCPTATTKYYDACVWALIDLENEKYYADSALDPESIDQLKLRLDPTVMGRKLEHVEGALLELLNQGRVPRPDRLLKKKAVYTQKPFSIALDDSCVMQTAQEGPTRRYSFSMMNAADEVHVEVCLETQQSPVLHGKDGRVNGMYYYYFPSMTVTGHVVVKGVKREVTGWGWYDRELQGSTSEVGREAKYSWSWLSLHASNMSQLSICHITDNTESESVELFLVESRADGSRHYRDDVIMEANKTWSSLVTFMQYPSEFRLRSESMGLDVTLHTAFAAQEIGTVLVGGAGFYEGVVEGRGICGGDAVTMRGFLEHKKSVAPYSNTSELLQYVRSYVHGALEEVYPLAASDSWVSENVLGRYAMKRGVPADKICETLFRPVRSIIDRGGKSWRSLILVSCCNALSRQYFDCRRYIAVAELLHVGSLIIDDIQDNSVVRRGGKCVHVEYDVATAINAGTACYFMGPRAARIHELPPEKASRIYQLYFDVLLAGHAGQGLDIYRLDYLMPEVVETGDASTLLDALNAIHTYKTGGAVAALCAMACVLCDTPAPLSEAVEQFGLALGLAFQIVDDALNIRGFEGNLKEEAEDIKDGKITYPIAIAMGRLEAEDRQALWSILRKPTKNPADIRQAVELIMKVDATSECFRIAHHRLQEMWNVLDPLLEDSFPKLLMRTFCSFLVDRTY</sequence>
<keyword evidence="2" id="KW-0460">Magnesium</keyword>
<dbReference type="Pfam" id="PF17186">
    <property type="entry name" value="Lipocalin_9"/>
    <property type="match status" value="1"/>
</dbReference>
<dbReference type="Gene3D" id="2.40.370.10">
    <property type="entry name" value="AttH-like domain"/>
    <property type="match status" value="2"/>
</dbReference>
<proteinExistence type="predicted"/>
<dbReference type="GO" id="GO:0046872">
    <property type="term" value="F:metal ion binding"/>
    <property type="evidence" value="ECO:0007669"/>
    <property type="project" value="UniProtKB-KW"/>
</dbReference>
<dbReference type="OrthoDB" id="6921389at2759"/>
<keyword evidence="5" id="KW-1185">Reference proteome</keyword>
<dbReference type="PANTHER" id="PTHR12001:SF44">
    <property type="entry name" value="GERANYLGERANYL PYROPHOSPHATE SYNTHASE"/>
    <property type="match status" value="1"/>
</dbReference>
<evidence type="ECO:0000313" key="4">
    <source>
        <dbReference type="EMBL" id="GET87907.1"/>
    </source>
</evidence>
<evidence type="ECO:0000313" key="5">
    <source>
        <dbReference type="Proteomes" id="UP000419144"/>
    </source>
</evidence>
<dbReference type="EMBL" id="BLBS01000024">
    <property type="protein sequence ID" value="GET87907.1"/>
    <property type="molecule type" value="Genomic_DNA"/>
</dbReference>
<dbReference type="Gene3D" id="1.10.600.10">
    <property type="entry name" value="Farnesyl Diphosphate Synthase"/>
    <property type="match status" value="1"/>
</dbReference>
<keyword evidence="1" id="KW-0479">Metal-binding</keyword>
<dbReference type="Pfam" id="PF07143">
    <property type="entry name" value="CrtC"/>
    <property type="match status" value="1"/>
</dbReference>
<dbReference type="Proteomes" id="UP000419144">
    <property type="component" value="Unassembled WGS sequence"/>
</dbReference>
<accession>A0A640KJQ8</accession>
<reference evidence="4" key="1">
    <citation type="submission" date="2019-11" db="EMBL/GenBank/DDBJ databases">
        <title>Leishmania tarentolae CDS.</title>
        <authorList>
            <person name="Goto Y."/>
            <person name="Yamagishi J."/>
        </authorList>
    </citation>
    <scope>NUCLEOTIDE SEQUENCE [LARGE SCALE GENOMIC DNA]</scope>
    <source>
        <strain evidence="4">Parrot Tar II</strain>
    </source>
</reference>
<comment type="caution">
    <text evidence="4">The sequence shown here is derived from an EMBL/GenBank/DDBJ whole genome shotgun (WGS) entry which is preliminary data.</text>
</comment>
<dbReference type="SUPFAM" id="SSF159245">
    <property type="entry name" value="AttH-like"/>
    <property type="match status" value="1"/>
</dbReference>
<dbReference type="PANTHER" id="PTHR12001">
    <property type="entry name" value="GERANYLGERANYL PYROPHOSPHATE SYNTHASE"/>
    <property type="match status" value="1"/>
</dbReference>
<gene>
    <name evidence="4" type="ORF">LtaPh_1901800</name>
</gene>
<dbReference type="InterPro" id="IPR000092">
    <property type="entry name" value="Polyprenyl_synt"/>
</dbReference>
<dbReference type="GO" id="GO:0008299">
    <property type="term" value="P:isoprenoid biosynthetic process"/>
    <property type="evidence" value="ECO:0007669"/>
    <property type="project" value="InterPro"/>
</dbReference>
<dbReference type="InterPro" id="IPR023374">
    <property type="entry name" value="AttH-like_dom_sf"/>
</dbReference>
<dbReference type="AlphaFoldDB" id="A0A640KJQ8"/>
<organism evidence="4 5">
    <name type="scientific">Leishmania tarentolae</name>
    <name type="common">Sauroleishmania tarentolae</name>
    <dbReference type="NCBI Taxonomy" id="5689"/>
    <lineage>
        <taxon>Eukaryota</taxon>
        <taxon>Discoba</taxon>
        <taxon>Euglenozoa</taxon>
        <taxon>Kinetoplastea</taxon>
        <taxon>Metakinetoplastina</taxon>
        <taxon>Trypanosomatida</taxon>
        <taxon>Trypanosomatidae</taxon>
        <taxon>Leishmaniinae</taxon>
        <taxon>Leishmania</taxon>
        <taxon>lizard Leishmania</taxon>
    </lineage>
</organism>
<evidence type="ECO:0000259" key="3">
    <source>
        <dbReference type="Pfam" id="PF07143"/>
    </source>
</evidence>
<dbReference type="Pfam" id="PF00348">
    <property type="entry name" value="polyprenyl_synt"/>
    <property type="match status" value="1"/>
</dbReference>
<name>A0A640KJQ8_LEITA</name>
<dbReference type="PROSITE" id="PS00723">
    <property type="entry name" value="POLYPRENYL_SYNTHASE_1"/>
    <property type="match status" value="1"/>
</dbReference>